<protein>
    <submittedName>
        <fullName evidence="1">Uncharacterized protein</fullName>
    </submittedName>
</protein>
<name>A0ACB9B0D3_ARCLA</name>
<dbReference type="Proteomes" id="UP001055879">
    <property type="component" value="Linkage Group LG07"/>
</dbReference>
<sequence>MRGCTTFVEPAGRAVSPGQLRTPESKPRTKRQADMRGCTTFVEPAGRAVSPGQLRTPESKVRALDACGIPSKCWDFSSIVLMLTRVHN</sequence>
<accession>A0ACB9B0D3</accession>
<evidence type="ECO:0000313" key="1">
    <source>
        <dbReference type="EMBL" id="KAI3715877.1"/>
    </source>
</evidence>
<comment type="caution">
    <text evidence="1">The sequence shown here is derived from an EMBL/GenBank/DDBJ whole genome shotgun (WGS) entry which is preliminary data.</text>
</comment>
<gene>
    <name evidence="1" type="ORF">L6452_22865</name>
</gene>
<dbReference type="EMBL" id="CM042053">
    <property type="protein sequence ID" value="KAI3715877.1"/>
    <property type="molecule type" value="Genomic_DNA"/>
</dbReference>
<evidence type="ECO:0000313" key="2">
    <source>
        <dbReference type="Proteomes" id="UP001055879"/>
    </source>
</evidence>
<proteinExistence type="predicted"/>
<reference evidence="2" key="1">
    <citation type="journal article" date="2022" name="Mol. Ecol. Resour.">
        <title>The genomes of chicory, endive, great burdock and yacon provide insights into Asteraceae palaeo-polyploidization history and plant inulin production.</title>
        <authorList>
            <person name="Fan W."/>
            <person name="Wang S."/>
            <person name="Wang H."/>
            <person name="Wang A."/>
            <person name="Jiang F."/>
            <person name="Liu H."/>
            <person name="Zhao H."/>
            <person name="Xu D."/>
            <person name="Zhang Y."/>
        </authorList>
    </citation>
    <scope>NUCLEOTIDE SEQUENCE [LARGE SCALE GENOMIC DNA]</scope>
    <source>
        <strain evidence="2">cv. Niubang</strain>
    </source>
</reference>
<organism evidence="1 2">
    <name type="scientific">Arctium lappa</name>
    <name type="common">Greater burdock</name>
    <name type="synonym">Lappa major</name>
    <dbReference type="NCBI Taxonomy" id="4217"/>
    <lineage>
        <taxon>Eukaryota</taxon>
        <taxon>Viridiplantae</taxon>
        <taxon>Streptophyta</taxon>
        <taxon>Embryophyta</taxon>
        <taxon>Tracheophyta</taxon>
        <taxon>Spermatophyta</taxon>
        <taxon>Magnoliopsida</taxon>
        <taxon>eudicotyledons</taxon>
        <taxon>Gunneridae</taxon>
        <taxon>Pentapetalae</taxon>
        <taxon>asterids</taxon>
        <taxon>campanulids</taxon>
        <taxon>Asterales</taxon>
        <taxon>Asteraceae</taxon>
        <taxon>Carduoideae</taxon>
        <taxon>Cardueae</taxon>
        <taxon>Arctiinae</taxon>
        <taxon>Arctium</taxon>
    </lineage>
</organism>
<reference evidence="1 2" key="2">
    <citation type="journal article" date="2022" name="Mol. Ecol. Resour.">
        <title>The genomes of chicory, endive, great burdock and yacon provide insights into Asteraceae paleo-polyploidization history and plant inulin production.</title>
        <authorList>
            <person name="Fan W."/>
            <person name="Wang S."/>
            <person name="Wang H."/>
            <person name="Wang A."/>
            <person name="Jiang F."/>
            <person name="Liu H."/>
            <person name="Zhao H."/>
            <person name="Xu D."/>
            <person name="Zhang Y."/>
        </authorList>
    </citation>
    <scope>NUCLEOTIDE SEQUENCE [LARGE SCALE GENOMIC DNA]</scope>
    <source>
        <strain evidence="2">cv. Niubang</strain>
    </source>
</reference>
<keyword evidence="2" id="KW-1185">Reference proteome</keyword>